<evidence type="ECO:0000313" key="3">
    <source>
        <dbReference type="Proteomes" id="UP000265520"/>
    </source>
</evidence>
<reference evidence="2 3" key="1">
    <citation type="journal article" date="2018" name="Front. Plant Sci.">
        <title>Red Clover (Trifolium pratense) and Zigzag Clover (T. medium) - A Picture of Genomic Similarities and Differences.</title>
        <authorList>
            <person name="Dluhosova J."/>
            <person name="Istvanek J."/>
            <person name="Nedelnik J."/>
            <person name="Repkova J."/>
        </authorList>
    </citation>
    <scope>NUCLEOTIDE SEQUENCE [LARGE SCALE GENOMIC DNA]</scope>
    <source>
        <strain evidence="3">cv. 10/8</strain>
        <tissue evidence="2">Leaf</tissue>
    </source>
</reference>
<dbReference type="AlphaFoldDB" id="A0A392SSV2"/>
<accession>A0A392SSV2</accession>
<proteinExistence type="predicted"/>
<protein>
    <submittedName>
        <fullName evidence="2">Uncharacterized protein</fullName>
    </submittedName>
</protein>
<feature type="region of interest" description="Disordered" evidence="1">
    <location>
        <begin position="1"/>
        <end position="23"/>
    </location>
</feature>
<sequence>MLQNYDPPWDDDPPGVKNGWLGPNRSASSCLAKAAAWAS</sequence>
<name>A0A392SSV2_9FABA</name>
<dbReference type="EMBL" id="LXQA010439690">
    <property type="protein sequence ID" value="MCI51941.1"/>
    <property type="molecule type" value="Genomic_DNA"/>
</dbReference>
<keyword evidence="3" id="KW-1185">Reference proteome</keyword>
<organism evidence="2 3">
    <name type="scientific">Trifolium medium</name>
    <dbReference type="NCBI Taxonomy" id="97028"/>
    <lineage>
        <taxon>Eukaryota</taxon>
        <taxon>Viridiplantae</taxon>
        <taxon>Streptophyta</taxon>
        <taxon>Embryophyta</taxon>
        <taxon>Tracheophyta</taxon>
        <taxon>Spermatophyta</taxon>
        <taxon>Magnoliopsida</taxon>
        <taxon>eudicotyledons</taxon>
        <taxon>Gunneridae</taxon>
        <taxon>Pentapetalae</taxon>
        <taxon>rosids</taxon>
        <taxon>fabids</taxon>
        <taxon>Fabales</taxon>
        <taxon>Fabaceae</taxon>
        <taxon>Papilionoideae</taxon>
        <taxon>50 kb inversion clade</taxon>
        <taxon>NPAAA clade</taxon>
        <taxon>Hologalegina</taxon>
        <taxon>IRL clade</taxon>
        <taxon>Trifolieae</taxon>
        <taxon>Trifolium</taxon>
    </lineage>
</organism>
<comment type="caution">
    <text evidence="2">The sequence shown here is derived from an EMBL/GenBank/DDBJ whole genome shotgun (WGS) entry which is preliminary data.</text>
</comment>
<dbReference type="Proteomes" id="UP000265520">
    <property type="component" value="Unassembled WGS sequence"/>
</dbReference>
<evidence type="ECO:0000313" key="2">
    <source>
        <dbReference type="EMBL" id="MCI51941.1"/>
    </source>
</evidence>
<evidence type="ECO:0000256" key="1">
    <source>
        <dbReference type="SAM" id="MobiDB-lite"/>
    </source>
</evidence>